<dbReference type="EMBL" id="JAZGSY010000063">
    <property type="protein sequence ID" value="KAL1841807.1"/>
    <property type="molecule type" value="Genomic_DNA"/>
</dbReference>
<sequence length="358" mass="38273">MLPPVDDTILQNNPDFASLYAKLTTSILNPDGSSKSLPAAKEQGLVTEALNEYRLKAAKQHLLIDALRNADPQALAAKQAPPPPSVSRRAGPQSRQQQSQQPPTTTSAVDLPPALLDLLRLLPPLLEASAVDVPPEEAALLLSHPPLSDLPNHLAQLATLVSTTLHRAAVHLARAANPSINPSYVHRSVPSLPTHASALASSATARGADLSRARLAAVTQLASLLRQQADVLAQLLRALEAKHGAVARSLELRAAESSLTAQRQQAEADAALWLARRHVYTPEAARALANYASHLRDAKARLAEAVNALQAELGAYGVGAAHDANSKEKVLREMARVYRDMGKQVDEVRQDLERLGRA</sequence>
<protein>
    <submittedName>
        <fullName evidence="2">Uncharacterized protein</fullName>
    </submittedName>
</protein>
<evidence type="ECO:0000313" key="2">
    <source>
        <dbReference type="EMBL" id="KAL1841807.1"/>
    </source>
</evidence>
<organism evidence="2 3">
    <name type="scientific">Humicola insolens</name>
    <name type="common">Soft-rot fungus</name>
    <dbReference type="NCBI Taxonomy" id="85995"/>
    <lineage>
        <taxon>Eukaryota</taxon>
        <taxon>Fungi</taxon>
        <taxon>Dikarya</taxon>
        <taxon>Ascomycota</taxon>
        <taxon>Pezizomycotina</taxon>
        <taxon>Sordariomycetes</taxon>
        <taxon>Sordariomycetidae</taxon>
        <taxon>Sordariales</taxon>
        <taxon>Chaetomiaceae</taxon>
        <taxon>Mycothermus</taxon>
    </lineage>
</organism>
<proteinExistence type="predicted"/>
<feature type="region of interest" description="Disordered" evidence="1">
    <location>
        <begin position="73"/>
        <end position="109"/>
    </location>
</feature>
<evidence type="ECO:0000313" key="3">
    <source>
        <dbReference type="Proteomes" id="UP001583172"/>
    </source>
</evidence>
<reference evidence="2 3" key="1">
    <citation type="journal article" date="2024" name="Commun. Biol.">
        <title>Comparative genomic analysis of thermophilic fungi reveals convergent evolutionary adaptations and gene losses.</title>
        <authorList>
            <person name="Steindorff A.S."/>
            <person name="Aguilar-Pontes M.V."/>
            <person name="Robinson A.J."/>
            <person name="Andreopoulos B."/>
            <person name="LaButti K."/>
            <person name="Kuo A."/>
            <person name="Mondo S."/>
            <person name="Riley R."/>
            <person name="Otillar R."/>
            <person name="Haridas S."/>
            <person name="Lipzen A."/>
            <person name="Grimwood J."/>
            <person name="Schmutz J."/>
            <person name="Clum A."/>
            <person name="Reid I.D."/>
            <person name="Moisan M.C."/>
            <person name="Butler G."/>
            <person name="Nguyen T.T.M."/>
            <person name="Dewar K."/>
            <person name="Conant G."/>
            <person name="Drula E."/>
            <person name="Henrissat B."/>
            <person name="Hansel C."/>
            <person name="Singer S."/>
            <person name="Hutchinson M.I."/>
            <person name="de Vries R.P."/>
            <person name="Natvig D.O."/>
            <person name="Powell A.J."/>
            <person name="Tsang A."/>
            <person name="Grigoriev I.V."/>
        </authorList>
    </citation>
    <scope>NUCLEOTIDE SEQUENCE [LARGE SCALE GENOMIC DNA]</scope>
    <source>
        <strain evidence="2 3">CBS 620.91</strain>
    </source>
</reference>
<gene>
    <name evidence="2" type="ORF">VTJ49DRAFT_6560</name>
</gene>
<dbReference type="Proteomes" id="UP001583172">
    <property type="component" value="Unassembled WGS sequence"/>
</dbReference>
<evidence type="ECO:0000256" key="1">
    <source>
        <dbReference type="SAM" id="MobiDB-lite"/>
    </source>
</evidence>
<name>A0ABR3VJ95_HUMIN</name>
<accession>A0ABR3VJ95</accession>
<comment type="caution">
    <text evidence="2">The sequence shown here is derived from an EMBL/GenBank/DDBJ whole genome shotgun (WGS) entry which is preliminary data.</text>
</comment>
<keyword evidence="3" id="KW-1185">Reference proteome</keyword>
<feature type="compositionally biased region" description="Low complexity" evidence="1">
    <location>
        <begin position="92"/>
        <end position="109"/>
    </location>
</feature>